<dbReference type="PANTHER" id="PTHR43105:SF4">
    <property type="entry name" value="PROTEIN YDEP"/>
    <property type="match status" value="1"/>
</dbReference>
<dbReference type="NCBIfam" id="TIGR01701">
    <property type="entry name" value="Fdhalpha-like"/>
    <property type="match status" value="1"/>
</dbReference>
<name>A0ABW8NDA3_9GAMM</name>
<dbReference type="InterPro" id="IPR010046">
    <property type="entry name" value="Mopterin_OxRdtse_a_bac"/>
</dbReference>
<dbReference type="InterPro" id="IPR006657">
    <property type="entry name" value="MoPterin_dinucl-bd_dom"/>
</dbReference>
<dbReference type="Pfam" id="PF01568">
    <property type="entry name" value="Molydop_binding"/>
    <property type="match status" value="1"/>
</dbReference>
<keyword evidence="2" id="KW-0408">Iron</keyword>
<comment type="caution">
    <text evidence="6">The sequence shown here is derived from an EMBL/GenBank/DDBJ whole genome shotgun (WGS) entry which is preliminary data.</text>
</comment>
<dbReference type="InterPro" id="IPR050123">
    <property type="entry name" value="Prok_molybdopt-oxidoreductase"/>
</dbReference>
<evidence type="ECO:0000256" key="3">
    <source>
        <dbReference type="ARBA" id="ARBA00023014"/>
    </source>
</evidence>
<dbReference type="Gene3D" id="2.40.40.20">
    <property type="match status" value="1"/>
</dbReference>
<dbReference type="InterPro" id="IPR006656">
    <property type="entry name" value="Mopterin_OxRdtase"/>
</dbReference>
<dbReference type="SUPFAM" id="SSF50692">
    <property type="entry name" value="ADC-like"/>
    <property type="match status" value="1"/>
</dbReference>
<dbReference type="EMBL" id="JBBKTX010000001">
    <property type="protein sequence ID" value="MFK4750873.1"/>
    <property type="molecule type" value="Genomic_DNA"/>
</dbReference>
<dbReference type="Gene3D" id="3.40.50.740">
    <property type="match status" value="1"/>
</dbReference>
<dbReference type="Proteomes" id="UP001620597">
    <property type="component" value="Unassembled WGS sequence"/>
</dbReference>
<protein>
    <submittedName>
        <fullName evidence="6">FdhF/YdeP family oxidoreductase</fullName>
    </submittedName>
</protein>
<organism evidence="6 7">
    <name type="scientific">Oceanobacter antarcticus</name>
    <dbReference type="NCBI Taxonomy" id="3133425"/>
    <lineage>
        <taxon>Bacteria</taxon>
        <taxon>Pseudomonadati</taxon>
        <taxon>Pseudomonadota</taxon>
        <taxon>Gammaproteobacteria</taxon>
        <taxon>Oceanospirillales</taxon>
        <taxon>Oceanospirillaceae</taxon>
        <taxon>Oceanobacter</taxon>
    </lineage>
</organism>
<dbReference type="PANTHER" id="PTHR43105">
    <property type="entry name" value="RESPIRATORY NITRATE REDUCTASE"/>
    <property type="match status" value="1"/>
</dbReference>
<accession>A0ABW8NDA3</accession>
<reference evidence="6 7" key="1">
    <citation type="submission" date="2024-03" db="EMBL/GenBank/DDBJ databases">
        <title>High-quality draft genome sequence of Oceanobacter sp. wDCs-4.</title>
        <authorList>
            <person name="Dong C."/>
        </authorList>
    </citation>
    <scope>NUCLEOTIDE SEQUENCE [LARGE SCALE GENOMIC DNA]</scope>
    <source>
        <strain evidence="7">wDCs-4</strain>
    </source>
</reference>
<evidence type="ECO:0000313" key="7">
    <source>
        <dbReference type="Proteomes" id="UP001620597"/>
    </source>
</evidence>
<proteinExistence type="predicted"/>
<evidence type="ECO:0000256" key="2">
    <source>
        <dbReference type="ARBA" id="ARBA00023004"/>
    </source>
</evidence>
<dbReference type="RefSeq" id="WP_416204431.1">
    <property type="nucleotide sequence ID" value="NZ_JBBKTX010000001.1"/>
</dbReference>
<dbReference type="PIRSF" id="PIRSF000144">
    <property type="entry name" value="CbbBc"/>
    <property type="match status" value="1"/>
</dbReference>
<evidence type="ECO:0000259" key="4">
    <source>
        <dbReference type="Pfam" id="PF00384"/>
    </source>
</evidence>
<evidence type="ECO:0000313" key="6">
    <source>
        <dbReference type="EMBL" id="MFK4750873.1"/>
    </source>
</evidence>
<keyword evidence="1" id="KW-0479">Metal-binding</keyword>
<dbReference type="Pfam" id="PF00384">
    <property type="entry name" value="Molybdopterin"/>
    <property type="match status" value="1"/>
</dbReference>
<keyword evidence="3" id="KW-0411">Iron-sulfur</keyword>
<gene>
    <name evidence="6" type="ORF">WG929_00485</name>
</gene>
<evidence type="ECO:0000259" key="5">
    <source>
        <dbReference type="Pfam" id="PF01568"/>
    </source>
</evidence>
<dbReference type="InterPro" id="IPR009010">
    <property type="entry name" value="Asp_de-COase-like_dom_sf"/>
</dbReference>
<dbReference type="SUPFAM" id="SSF53706">
    <property type="entry name" value="Formate dehydrogenase/DMSO reductase, domains 1-3"/>
    <property type="match status" value="1"/>
</dbReference>
<feature type="domain" description="Molybdopterin oxidoreductase" evidence="4">
    <location>
        <begin position="117"/>
        <end position="482"/>
    </location>
</feature>
<evidence type="ECO:0000256" key="1">
    <source>
        <dbReference type="ARBA" id="ARBA00022723"/>
    </source>
</evidence>
<feature type="domain" description="Molybdopterin dinucleotide-binding" evidence="5">
    <location>
        <begin position="632"/>
        <end position="733"/>
    </location>
</feature>
<dbReference type="Gene3D" id="3.40.228.10">
    <property type="entry name" value="Dimethylsulfoxide Reductase, domain 2"/>
    <property type="match status" value="1"/>
</dbReference>
<sequence>MSKSDSVLATARAAGAPTIVGGGPKKVLYTLQTVGRIGLINSAKALKSHNTCKACGLGMGGQHGGMTNELDEFPSVCNKSIQAQSTDIQAPIPTAVFKHSLDDFQQLSRYELEHLGRLNTPLFKPADSDHYQVLSWESAFERIAERMQVTPAERSFFYSSGRSSNEAGFVLQLLARLSGTNNVTNCSYYCHQATGVGLQSTVGSYTATVELADLAECDLVVLIGANPASNHPRLMHKLMALRERGGHVVVINPAKESGLVKFAVPKSPRSMLKGGSDIASEYLQPRVGADIWLLYGLAKSLLEQGWMDDAFMQAHTEGSDEFLTQVAGLAWPDIEDRTGVARVDIERVAALYGRSTKAIFAWGMGVTHHTHGADTVEAIANLALCRGMVGKPGAGLLPLRGHSNVQGIGTIGVKPVLPEQVFQALEQELGVRLPTTTGLDTLASLEQAHAGAVDLAVLLGGNLLDATPDTRWAREALDRVKTKVFLTTTLNRGHVSGMEHSEAFILPVAARDEEFEPTTQESMFNYVRLSDGGITRLDNVKAESAILLELLKRGVSQPGLDLTAIESHQGVRECISRVVPGMAGLADISDSQREFHIPNRLIKTPSFTTPSGKAHFQTHRLPGLKMSAAFPFALMSVRSEGQFNSIIYEEADSYRGTPKRWSVLMSPQDMLELGIKPQQAVTLRSRNGCMEGVEVYPYGLTRGAVMAYYPEANVLTGIERDPRSHTPAFKSVAVAVEV</sequence>
<keyword evidence="7" id="KW-1185">Reference proteome</keyword>